<dbReference type="EMBL" id="KB644408">
    <property type="protein sequence ID" value="EPS26152.1"/>
    <property type="molecule type" value="Genomic_DNA"/>
</dbReference>
<feature type="compositionally biased region" description="Low complexity" evidence="1">
    <location>
        <begin position="341"/>
        <end position="353"/>
    </location>
</feature>
<feature type="region of interest" description="Disordered" evidence="1">
    <location>
        <begin position="129"/>
        <end position="150"/>
    </location>
</feature>
<dbReference type="eggNOG" id="ENOG502S7PV">
    <property type="taxonomic scope" value="Eukaryota"/>
</dbReference>
<dbReference type="PhylomeDB" id="S8AW96"/>
<feature type="compositionally biased region" description="Polar residues" evidence="1">
    <location>
        <begin position="411"/>
        <end position="423"/>
    </location>
</feature>
<evidence type="ECO:0000259" key="2">
    <source>
        <dbReference type="Pfam" id="PF18596"/>
    </source>
</evidence>
<reference evidence="3 4" key="1">
    <citation type="journal article" date="2013" name="PLoS ONE">
        <title>Genomic and secretomic analyses reveal unique features of the lignocellulolytic enzyme system of Penicillium decumbens.</title>
        <authorList>
            <person name="Liu G."/>
            <person name="Zhang L."/>
            <person name="Wei X."/>
            <person name="Zou G."/>
            <person name="Qin Y."/>
            <person name="Ma L."/>
            <person name="Li J."/>
            <person name="Zheng H."/>
            <person name="Wang S."/>
            <person name="Wang C."/>
            <person name="Xun L."/>
            <person name="Zhao G.-P."/>
            <person name="Zhou Z."/>
            <person name="Qu Y."/>
        </authorList>
    </citation>
    <scope>NUCLEOTIDE SEQUENCE [LARGE SCALE GENOMIC DNA]</scope>
    <source>
        <strain evidence="4">114-2 / CGMCC 5302</strain>
    </source>
</reference>
<dbReference type="Pfam" id="PF18596">
    <property type="entry name" value="Sld7_C"/>
    <property type="match status" value="1"/>
</dbReference>
<dbReference type="STRING" id="933388.S8AW96"/>
<sequence length="499" mass="53816">MNVWSGSVILDPDRQLEGIRLIDPTSHWQCDISKTAQFDLRSFVNPALIPLHARAGPDLELHTTTAETSQWLQKKLAGAIWLNQEELEPNQCVQCPVGLLVSVTGAPARITSVTTTELLIYGVLSTTRSCTRPPTPPHSSPSDIPEQTNVTPRKSYELRIYAAPLAKALLSRAQSFLSPQPPPITASDGERVSAQAEFLPDLNSPSPKRKRVATLFEVAAQHHRRVRQRGGEAVSQLMASSRPSSSSQNLQSLRVKREPEDDSPGLSSLDRFAAHRSRSVSIGPGATRPPSRFGVRGSATPISMPTPATVTATATTADPKKRTAIPNPFLDPASRRTSIQASAPSFSSAHSASGQHLEPPRSPPKTVDGIIAENKNLITRTILTCMRLYGFHRANPRPSSSSFSHKGCLVESSTPAPDLSNATPGPESLRAENPAASGPGATADDDEFKAMYHATYKAAAFALRKYLKDGGGGLMPILLEKGKAMTCIDELLRIFCEDH</sequence>
<keyword evidence="4" id="KW-1185">Reference proteome</keyword>
<accession>S8AW96</accession>
<protein>
    <recommendedName>
        <fullName evidence="2">Sld7 C-terminal domain-containing protein</fullName>
    </recommendedName>
</protein>
<feature type="region of interest" description="Disordered" evidence="1">
    <location>
        <begin position="222"/>
        <end position="368"/>
    </location>
</feature>
<feature type="domain" description="Sld7 C-terminal" evidence="2">
    <location>
        <begin position="373"/>
        <end position="496"/>
    </location>
</feature>
<dbReference type="InterPro" id="IPR041260">
    <property type="entry name" value="Sld7_C"/>
</dbReference>
<evidence type="ECO:0000256" key="1">
    <source>
        <dbReference type="SAM" id="MobiDB-lite"/>
    </source>
</evidence>
<evidence type="ECO:0000313" key="3">
    <source>
        <dbReference type="EMBL" id="EPS26152.1"/>
    </source>
</evidence>
<gene>
    <name evidence="3" type="ORF">PDE_01088</name>
</gene>
<organism evidence="3 4">
    <name type="scientific">Penicillium oxalicum (strain 114-2 / CGMCC 5302)</name>
    <name type="common">Penicillium decumbens</name>
    <dbReference type="NCBI Taxonomy" id="933388"/>
    <lineage>
        <taxon>Eukaryota</taxon>
        <taxon>Fungi</taxon>
        <taxon>Dikarya</taxon>
        <taxon>Ascomycota</taxon>
        <taxon>Pezizomycotina</taxon>
        <taxon>Eurotiomycetes</taxon>
        <taxon>Eurotiomycetidae</taxon>
        <taxon>Eurotiales</taxon>
        <taxon>Aspergillaceae</taxon>
        <taxon>Penicillium</taxon>
    </lineage>
</organism>
<proteinExistence type="predicted"/>
<feature type="region of interest" description="Disordered" evidence="1">
    <location>
        <begin position="396"/>
        <end position="442"/>
    </location>
</feature>
<feature type="compositionally biased region" description="Low complexity" evidence="1">
    <location>
        <begin position="235"/>
        <end position="253"/>
    </location>
</feature>
<dbReference type="AlphaFoldDB" id="S8AW96"/>
<evidence type="ECO:0000313" key="4">
    <source>
        <dbReference type="Proteomes" id="UP000019376"/>
    </source>
</evidence>
<name>S8AW96_PENO1</name>
<dbReference type="HOGENOM" id="CLU_029042_0_0_1"/>
<feature type="compositionally biased region" description="Low complexity" evidence="1">
    <location>
        <begin position="305"/>
        <end position="317"/>
    </location>
</feature>
<dbReference type="OrthoDB" id="4205424at2759"/>
<dbReference type="Proteomes" id="UP000019376">
    <property type="component" value="Unassembled WGS sequence"/>
</dbReference>